<protein>
    <submittedName>
        <fullName evidence="2">Uncharacterized protein</fullName>
    </submittedName>
</protein>
<dbReference type="AlphaFoldDB" id="A0A2N9GWD3"/>
<accession>A0A2N9GWD3</accession>
<name>A0A2N9GWD3_FAGSY</name>
<organism evidence="2">
    <name type="scientific">Fagus sylvatica</name>
    <name type="common">Beechnut</name>
    <dbReference type="NCBI Taxonomy" id="28930"/>
    <lineage>
        <taxon>Eukaryota</taxon>
        <taxon>Viridiplantae</taxon>
        <taxon>Streptophyta</taxon>
        <taxon>Embryophyta</taxon>
        <taxon>Tracheophyta</taxon>
        <taxon>Spermatophyta</taxon>
        <taxon>Magnoliopsida</taxon>
        <taxon>eudicotyledons</taxon>
        <taxon>Gunneridae</taxon>
        <taxon>Pentapetalae</taxon>
        <taxon>rosids</taxon>
        <taxon>fabids</taxon>
        <taxon>Fagales</taxon>
        <taxon>Fagaceae</taxon>
        <taxon>Fagus</taxon>
    </lineage>
</organism>
<dbReference type="EMBL" id="OIVN01002446">
    <property type="protein sequence ID" value="SPD03719.1"/>
    <property type="molecule type" value="Genomic_DNA"/>
</dbReference>
<gene>
    <name evidence="2" type="ORF">FSB_LOCUS31601</name>
</gene>
<sequence length="99" mass="10852">MCIAHDLDTCQVMSGWLEQGLQPNISYKRHPASPTKPYSGCLEARGEEARGEEEEHPTQGAPLCCTDDGPVIYRGLWRGPLPPLQGAPQRPLEEAADLI</sequence>
<proteinExistence type="predicted"/>
<evidence type="ECO:0000313" key="2">
    <source>
        <dbReference type="EMBL" id="SPD03719.1"/>
    </source>
</evidence>
<reference evidence="2" key="1">
    <citation type="submission" date="2018-02" db="EMBL/GenBank/DDBJ databases">
        <authorList>
            <person name="Cohen D.B."/>
            <person name="Kent A.D."/>
        </authorList>
    </citation>
    <scope>NUCLEOTIDE SEQUENCE</scope>
</reference>
<feature type="region of interest" description="Disordered" evidence="1">
    <location>
        <begin position="25"/>
        <end position="63"/>
    </location>
</feature>
<evidence type="ECO:0000256" key="1">
    <source>
        <dbReference type="SAM" id="MobiDB-lite"/>
    </source>
</evidence>
<feature type="region of interest" description="Disordered" evidence="1">
    <location>
        <begin position="80"/>
        <end position="99"/>
    </location>
</feature>